<name>A0A1A5YAA8_9BACL</name>
<gene>
    <name evidence="2" type="ORF">A7K91_01490</name>
</gene>
<evidence type="ECO:0000313" key="2">
    <source>
        <dbReference type="EMBL" id="OBR62320.1"/>
    </source>
</evidence>
<dbReference type="AlphaFoldDB" id="A0A1A5YAA8"/>
<accession>A0A1A5YAA8</accession>
<sequence length="127" mass="14634">MDKHKEYLDQLLDRLQSGQLLTEETFAGLDADRYLDEREQSPFDEQWMEAFRRWGQDAETENDDNESDAGREAAFKQTFRHTGNPDLAGYVSDDIGLICSALKRGGEEDPFILDLLRGYMEGKLPLR</sequence>
<dbReference type="OrthoDB" id="6903468at2"/>
<protein>
    <submittedName>
        <fullName evidence="2">Uncharacterized protein</fullName>
    </submittedName>
</protein>
<reference evidence="2 3" key="1">
    <citation type="submission" date="2016-05" db="EMBL/GenBank/DDBJ databases">
        <title>Paenibacillus oryzae. sp. nov., isolated from the rice root.</title>
        <authorList>
            <person name="Zhang J."/>
            <person name="Zhang X."/>
        </authorList>
    </citation>
    <scope>NUCLEOTIDE SEQUENCE [LARGE SCALE GENOMIC DNA]</scope>
    <source>
        <strain evidence="2 3">1DrF-4</strain>
    </source>
</reference>
<dbReference type="EMBL" id="LYPA01000080">
    <property type="protein sequence ID" value="OBR62320.1"/>
    <property type="molecule type" value="Genomic_DNA"/>
</dbReference>
<comment type="caution">
    <text evidence="2">The sequence shown here is derived from an EMBL/GenBank/DDBJ whole genome shotgun (WGS) entry which is preliminary data.</text>
</comment>
<dbReference type="Proteomes" id="UP000092024">
    <property type="component" value="Unassembled WGS sequence"/>
</dbReference>
<feature type="region of interest" description="Disordered" evidence="1">
    <location>
        <begin position="55"/>
        <end position="74"/>
    </location>
</feature>
<keyword evidence="3" id="KW-1185">Reference proteome</keyword>
<organism evidence="2 3">
    <name type="scientific">Paenibacillus oryzae</name>
    <dbReference type="NCBI Taxonomy" id="1844972"/>
    <lineage>
        <taxon>Bacteria</taxon>
        <taxon>Bacillati</taxon>
        <taxon>Bacillota</taxon>
        <taxon>Bacilli</taxon>
        <taxon>Bacillales</taxon>
        <taxon>Paenibacillaceae</taxon>
        <taxon>Paenibacillus</taxon>
    </lineage>
</organism>
<dbReference type="STRING" id="1844972.A7K91_01490"/>
<evidence type="ECO:0000313" key="3">
    <source>
        <dbReference type="Proteomes" id="UP000092024"/>
    </source>
</evidence>
<evidence type="ECO:0000256" key="1">
    <source>
        <dbReference type="SAM" id="MobiDB-lite"/>
    </source>
</evidence>
<proteinExistence type="predicted"/>
<feature type="compositionally biased region" description="Acidic residues" evidence="1">
    <location>
        <begin position="58"/>
        <end position="67"/>
    </location>
</feature>
<dbReference type="RefSeq" id="WP_068687180.1">
    <property type="nucleotide sequence ID" value="NZ_LYPA01000080.1"/>
</dbReference>